<feature type="transmembrane region" description="Helical" evidence="7">
    <location>
        <begin position="135"/>
        <end position="156"/>
    </location>
</feature>
<dbReference type="AlphaFoldDB" id="E1RBB5"/>
<dbReference type="Pfam" id="PF12801">
    <property type="entry name" value="Fer4_5"/>
    <property type="match status" value="2"/>
</dbReference>
<feature type="transmembrane region" description="Helical" evidence="7">
    <location>
        <begin position="12"/>
        <end position="32"/>
    </location>
</feature>
<feature type="transmembrane region" description="Helical" evidence="7">
    <location>
        <begin position="168"/>
        <end position="191"/>
    </location>
</feature>
<organism evidence="9 10">
    <name type="scientific">Sediminispirochaeta smaragdinae (strain DSM 11293 / JCM 15392 / SEBR 4228)</name>
    <name type="common">Spirochaeta smaragdinae</name>
    <dbReference type="NCBI Taxonomy" id="573413"/>
    <lineage>
        <taxon>Bacteria</taxon>
        <taxon>Pseudomonadati</taxon>
        <taxon>Spirochaetota</taxon>
        <taxon>Spirochaetia</taxon>
        <taxon>Spirochaetales</taxon>
        <taxon>Spirochaetaceae</taxon>
        <taxon>Sediminispirochaeta</taxon>
    </lineage>
</organism>
<dbReference type="GO" id="GO:0005886">
    <property type="term" value="C:plasma membrane"/>
    <property type="evidence" value="ECO:0007669"/>
    <property type="project" value="UniProtKB-SubCell"/>
</dbReference>
<keyword evidence="2" id="KW-1003">Cell membrane</keyword>
<comment type="subcellular location">
    <subcellularLocation>
        <location evidence="1">Cell membrane</location>
    </subcellularLocation>
</comment>
<evidence type="ECO:0000256" key="6">
    <source>
        <dbReference type="ARBA" id="ARBA00023136"/>
    </source>
</evidence>
<dbReference type="InterPro" id="IPR017900">
    <property type="entry name" value="4Fe4S_Fe_S_CS"/>
</dbReference>
<dbReference type="PROSITE" id="PS51379">
    <property type="entry name" value="4FE4S_FER_2"/>
    <property type="match status" value="1"/>
</dbReference>
<dbReference type="OrthoDB" id="9806398at2"/>
<sequence length="278" mass="30895">MKQVKRRKKTLRTFVQIFFFIVIALITVNHALEEKGMATIPLFASASTHAVCPFGGVVTLGQLFTSGTFISKIHESSIVLMIAAFLIAILFGPAFCGWVCPFGTVQEFVGKIGKKIFGNRYNRILSPKIDRPLRFLRYVVLLWVLYSTTVTGKLIFADYDPYYALFNFWSGEVAISGIVILFIILLLSLLVERPFCKYACPYGALLGLFNLVRIFGIRRRDSSCINCKACDKACPMNITVSTAEKVRNHQCISCLKCTSEAACPVPRTVEFAGGGKEA</sequence>
<keyword evidence="5" id="KW-0411">Iron-sulfur</keyword>
<evidence type="ECO:0000259" key="8">
    <source>
        <dbReference type="PROSITE" id="PS51379"/>
    </source>
</evidence>
<feature type="transmembrane region" description="Helical" evidence="7">
    <location>
        <begin position="198"/>
        <end position="217"/>
    </location>
</feature>
<dbReference type="PANTHER" id="PTHR30224:SF4">
    <property type="entry name" value="ELECTRON TRANSPORT PROTEIN YCCM-RELATED"/>
    <property type="match status" value="1"/>
</dbReference>
<dbReference type="SUPFAM" id="SSF54862">
    <property type="entry name" value="4Fe-4S ferredoxins"/>
    <property type="match status" value="1"/>
</dbReference>
<dbReference type="Proteomes" id="UP000002318">
    <property type="component" value="Chromosome"/>
</dbReference>
<evidence type="ECO:0000256" key="5">
    <source>
        <dbReference type="ARBA" id="ARBA00023014"/>
    </source>
</evidence>
<name>E1RBB5_SEDSS</name>
<keyword evidence="6 7" id="KW-0472">Membrane</keyword>
<dbReference type="eggNOG" id="COG0348">
    <property type="taxonomic scope" value="Bacteria"/>
</dbReference>
<evidence type="ECO:0000256" key="4">
    <source>
        <dbReference type="ARBA" id="ARBA00023004"/>
    </source>
</evidence>
<evidence type="ECO:0000313" key="9">
    <source>
        <dbReference type="EMBL" id="ADK79645.1"/>
    </source>
</evidence>
<gene>
    <name evidence="9" type="ordered locus">Spirs_0498</name>
</gene>
<dbReference type="STRING" id="573413.Spirs_0498"/>
<dbReference type="PROSITE" id="PS00198">
    <property type="entry name" value="4FE4S_FER_1"/>
    <property type="match status" value="1"/>
</dbReference>
<dbReference type="KEGG" id="ssm:Spirs_0498"/>
<evidence type="ECO:0000256" key="3">
    <source>
        <dbReference type="ARBA" id="ARBA00022723"/>
    </source>
</evidence>
<feature type="domain" description="4Fe-4S ferredoxin-type" evidence="8">
    <location>
        <begin position="215"/>
        <end position="244"/>
    </location>
</feature>
<dbReference type="InterPro" id="IPR017896">
    <property type="entry name" value="4Fe4S_Fe-S-bd"/>
</dbReference>
<feature type="transmembrane region" description="Helical" evidence="7">
    <location>
        <begin position="78"/>
        <end position="105"/>
    </location>
</feature>
<evidence type="ECO:0000256" key="1">
    <source>
        <dbReference type="ARBA" id="ARBA00004236"/>
    </source>
</evidence>
<evidence type="ECO:0000256" key="7">
    <source>
        <dbReference type="SAM" id="Phobius"/>
    </source>
</evidence>
<keyword evidence="3" id="KW-0479">Metal-binding</keyword>
<dbReference type="RefSeq" id="WP_013253109.1">
    <property type="nucleotide sequence ID" value="NC_014364.1"/>
</dbReference>
<keyword evidence="10" id="KW-1185">Reference proteome</keyword>
<accession>E1RBB5</accession>
<dbReference type="PANTHER" id="PTHR30224">
    <property type="entry name" value="ELECTRON TRANSPORT PROTEIN"/>
    <property type="match status" value="1"/>
</dbReference>
<dbReference type="GO" id="GO:0046872">
    <property type="term" value="F:metal ion binding"/>
    <property type="evidence" value="ECO:0007669"/>
    <property type="project" value="UniProtKB-KW"/>
</dbReference>
<protein>
    <submittedName>
        <fullName evidence="9">Polyferredoxin</fullName>
    </submittedName>
</protein>
<proteinExistence type="predicted"/>
<dbReference type="InterPro" id="IPR052378">
    <property type="entry name" value="NosR_regulator"/>
</dbReference>
<evidence type="ECO:0000313" key="10">
    <source>
        <dbReference type="Proteomes" id="UP000002318"/>
    </source>
</evidence>
<dbReference type="HOGENOM" id="CLU_033147_0_1_12"/>
<reference evidence="9 10" key="1">
    <citation type="journal article" date="2010" name="Stand. Genomic Sci.">
        <title>Complete genome sequence of Spirochaeta smaragdinae type strain (SEBR 4228).</title>
        <authorList>
            <person name="Mavromatis K."/>
            <person name="Yasawong M."/>
            <person name="Chertkov O."/>
            <person name="Lapidus A."/>
            <person name="Lucas S."/>
            <person name="Nolan M."/>
            <person name="Del Rio T.G."/>
            <person name="Tice H."/>
            <person name="Cheng J.F."/>
            <person name="Pitluck S."/>
            <person name="Liolios K."/>
            <person name="Ivanova N."/>
            <person name="Tapia R."/>
            <person name="Han C."/>
            <person name="Bruce D."/>
            <person name="Goodwin L."/>
            <person name="Pati A."/>
            <person name="Chen A."/>
            <person name="Palaniappan K."/>
            <person name="Land M."/>
            <person name="Hauser L."/>
            <person name="Chang Y.J."/>
            <person name="Jeffries C.D."/>
            <person name="Detter J.C."/>
            <person name="Rohde M."/>
            <person name="Brambilla E."/>
            <person name="Spring S."/>
            <person name="Goker M."/>
            <person name="Sikorski J."/>
            <person name="Woyke T."/>
            <person name="Bristow J."/>
            <person name="Eisen J.A."/>
            <person name="Markowitz V."/>
            <person name="Hugenholtz P."/>
            <person name="Klenk H.P."/>
            <person name="Kyrpides N.C."/>
        </authorList>
    </citation>
    <scope>NUCLEOTIDE SEQUENCE [LARGE SCALE GENOMIC DNA]</scope>
    <source>
        <strain evidence="10">DSM 11293 / JCM 15392 / SEBR 4228</strain>
    </source>
</reference>
<keyword evidence="7" id="KW-0812">Transmembrane</keyword>
<dbReference type="GO" id="GO:0051536">
    <property type="term" value="F:iron-sulfur cluster binding"/>
    <property type="evidence" value="ECO:0007669"/>
    <property type="project" value="UniProtKB-KW"/>
</dbReference>
<evidence type="ECO:0000256" key="2">
    <source>
        <dbReference type="ARBA" id="ARBA00022475"/>
    </source>
</evidence>
<keyword evidence="7" id="KW-1133">Transmembrane helix</keyword>
<keyword evidence="4" id="KW-0408">Iron</keyword>
<dbReference type="EMBL" id="CP002116">
    <property type="protein sequence ID" value="ADK79645.1"/>
    <property type="molecule type" value="Genomic_DNA"/>
</dbReference>